<gene>
    <name evidence="1" type="ORF">ElyMa_001273700</name>
</gene>
<proteinExistence type="predicted"/>
<organism evidence="1 2">
    <name type="scientific">Elysia marginata</name>
    <dbReference type="NCBI Taxonomy" id="1093978"/>
    <lineage>
        <taxon>Eukaryota</taxon>
        <taxon>Metazoa</taxon>
        <taxon>Spiralia</taxon>
        <taxon>Lophotrochozoa</taxon>
        <taxon>Mollusca</taxon>
        <taxon>Gastropoda</taxon>
        <taxon>Heterobranchia</taxon>
        <taxon>Euthyneura</taxon>
        <taxon>Panpulmonata</taxon>
        <taxon>Sacoglossa</taxon>
        <taxon>Placobranchoidea</taxon>
        <taxon>Plakobranchidae</taxon>
        <taxon>Elysia</taxon>
    </lineage>
</organism>
<sequence>MSLLHLVKPNALRNKRIPSLRKPGLYRYKECGQPTINQLSLLYTLTTNTMRRAQQQDDTTSRDKGTTFTGLLTTTGGKTTFFSAPKFKFKLTVTSTFDPQVLDDLDPRG</sequence>
<reference evidence="1 2" key="1">
    <citation type="journal article" date="2021" name="Elife">
        <title>Chloroplast acquisition without the gene transfer in kleptoplastic sea slugs, Plakobranchus ocellatus.</title>
        <authorList>
            <person name="Maeda T."/>
            <person name="Takahashi S."/>
            <person name="Yoshida T."/>
            <person name="Shimamura S."/>
            <person name="Takaki Y."/>
            <person name="Nagai Y."/>
            <person name="Toyoda A."/>
            <person name="Suzuki Y."/>
            <person name="Arimoto A."/>
            <person name="Ishii H."/>
            <person name="Satoh N."/>
            <person name="Nishiyama T."/>
            <person name="Hasebe M."/>
            <person name="Maruyama T."/>
            <person name="Minagawa J."/>
            <person name="Obokata J."/>
            <person name="Shigenobu S."/>
        </authorList>
    </citation>
    <scope>NUCLEOTIDE SEQUENCE [LARGE SCALE GENOMIC DNA]</scope>
</reference>
<name>A0AAV4IH36_9GAST</name>
<evidence type="ECO:0000313" key="2">
    <source>
        <dbReference type="Proteomes" id="UP000762676"/>
    </source>
</evidence>
<dbReference type="EMBL" id="BMAT01002525">
    <property type="protein sequence ID" value="GFS08438.1"/>
    <property type="molecule type" value="Genomic_DNA"/>
</dbReference>
<dbReference type="Proteomes" id="UP000762676">
    <property type="component" value="Unassembled WGS sequence"/>
</dbReference>
<keyword evidence="2" id="KW-1185">Reference proteome</keyword>
<protein>
    <submittedName>
        <fullName evidence="1">Uncharacterized protein</fullName>
    </submittedName>
</protein>
<evidence type="ECO:0000313" key="1">
    <source>
        <dbReference type="EMBL" id="GFS08438.1"/>
    </source>
</evidence>
<accession>A0AAV4IH36</accession>
<comment type="caution">
    <text evidence="1">The sequence shown here is derived from an EMBL/GenBank/DDBJ whole genome shotgun (WGS) entry which is preliminary data.</text>
</comment>
<dbReference type="AlphaFoldDB" id="A0AAV4IH36"/>